<dbReference type="GO" id="GO:0003677">
    <property type="term" value="F:DNA binding"/>
    <property type="evidence" value="ECO:0007669"/>
    <property type="project" value="UniProtKB-KW"/>
</dbReference>
<evidence type="ECO:0000256" key="3">
    <source>
        <dbReference type="ARBA" id="ARBA00023163"/>
    </source>
</evidence>
<dbReference type="OrthoDB" id="362473at2"/>
<dbReference type="Gene3D" id="1.10.287.100">
    <property type="match status" value="1"/>
</dbReference>
<evidence type="ECO:0000313" key="5">
    <source>
        <dbReference type="EMBL" id="TCN70189.1"/>
    </source>
</evidence>
<evidence type="ECO:0000313" key="6">
    <source>
        <dbReference type="Proteomes" id="UP000294830"/>
    </source>
</evidence>
<accession>A0A4R2EZP2</accession>
<organism evidence="5 6">
    <name type="scientific">Acetobacteroides hydrogenigenes</name>
    <dbReference type="NCBI Taxonomy" id="979970"/>
    <lineage>
        <taxon>Bacteria</taxon>
        <taxon>Pseudomonadati</taxon>
        <taxon>Bacteroidota</taxon>
        <taxon>Bacteroidia</taxon>
        <taxon>Bacteroidales</taxon>
        <taxon>Rikenellaceae</taxon>
        <taxon>Acetobacteroides</taxon>
    </lineage>
</organism>
<dbReference type="AlphaFoldDB" id="A0A4R2EZP2"/>
<keyword evidence="1" id="KW-0805">Transcription regulation</keyword>
<dbReference type="EMBL" id="SLWB01000004">
    <property type="protein sequence ID" value="TCN70189.1"/>
    <property type="molecule type" value="Genomic_DNA"/>
</dbReference>
<comment type="caution">
    <text evidence="5">The sequence shown here is derived from an EMBL/GenBank/DDBJ whole genome shotgun (WGS) entry which is preliminary data.</text>
</comment>
<sequence length="123" mass="14509">MEFSSTKSIYIQIADYMCDCIMMGKWKVNEKIISIRELAVELEVNPNTAMRAFEHLQSRGIIYNKRGIGYFVAEDAVQRVKSLLREEFITDSLPNFFKSIFQLEISFDELNRMYNEYKVNLTK</sequence>
<protein>
    <submittedName>
        <fullName evidence="5">DNA-binding transcriptional regulator YhcF (GntR family)</fullName>
    </submittedName>
</protein>
<keyword evidence="3" id="KW-0804">Transcription</keyword>
<evidence type="ECO:0000259" key="4">
    <source>
        <dbReference type="PROSITE" id="PS50949"/>
    </source>
</evidence>
<proteinExistence type="predicted"/>
<dbReference type="PANTHER" id="PTHR38445:SF10">
    <property type="entry name" value="GNTR-FAMILY TRANSCRIPTIONAL REGULATOR"/>
    <property type="match status" value="1"/>
</dbReference>
<feature type="domain" description="HTH gntR-type" evidence="4">
    <location>
        <begin position="7"/>
        <end position="75"/>
    </location>
</feature>
<dbReference type="Gene3D" id="1.10.10.10">
    <property type="entry name" value="Winged helix-like DNA-binding domain superfamily/Winged helix DNA-binding domain"/>
    <property type="match status" value="1"/>
</dbReference>
<dbReference type="InterPro" id="IPR000524">
    <property type="entry name" value="Tscrpt_reg_HTH_GntR"/>
</dbReference>
<dbReference type="CDD" id="cd07377">
    <property type="entry name" value="WHTH_GntR"/>
    <property type="match status" value="1"/>
</dbReference>
<gene>
    <name evidence="5" type="ORF">CLV25_104144</name>
</gene>
<dbReference type="GO" id="GO:0003700">
    <property type="term" value="F:DNA-binding transcription factor activity"/>
    <property type="evidence" value="ECO:0007669"/>
    <property type="project" value="InterPro"/>
</dbReference>
<dbReference type="PANTHER" id="PTHR38445">
    <property type="entry name" value="HTH-TYPE TRANSCRIPTIONAL REPRESSOR YTRA"/>
    <property type="match status" value="1"/>
</dbReference>
<dbReference type="SUPFAM" id="SSF46785">
    <property type="entry name" value="Winged helix' DNA-binding domain"/>
    <property type="match status" value="1"/>
</dbReference>
<dbReference type="RefSeq" id="WP_131838744.1">
    <property type="nucleotide sequence ID" value="NZ_SLWB01000004.1"/>
</dbReference>
<name>A0A4R2EZP2_9BACT</name>
<evidence type="ECO:0000256" key="2">
    <source>
        <dbReference type="ARBA" id="ARBA00023125"/>
    </source>
</evidence>
<reference evidence="5 6" key="1">
    <citation type="submission" date="2019-03" db="EMBL/GenBank/DDBJ databases">
        <title>Genomic Encyclopedia of Archaeal and Bacterial Type Strains, Phase II (KMG-II): from individual species to whole genera.</title>
        <authorList>
            <person name="Goeker M."/>
        </authorList>
    </citation>
    <scope>NUCLEOTIDE SEQUENCE [LARGE SCALE GENOMIC DNA]</scope>
    <source>
        <strain evidence="5 6">RL-C</strain>
    </source>
</reference>
<keyword evidence="6" id="KW-1185">Reference proteome</keyword>
<dbReference type="InterPro" id="IPR036390">
    <property type="entry name" value="WH_DNA-bd_sf"/>
</dbReference>
<keyword evidence="2 5" id="KW-0238">DNA-binding</keyword>
<dbReference type="InterPro" id="IPR036388">
    <property type="entry name" value="WH-like_DNA-bd_sf"/>
</dbReference>
<dbReference type="PROSITE" id="PS50949">
    <property type="entry name" value="HTH_GNTR"/>
    <property type="match status" value="1"/>
</dbReference>
<evidence type="ECO:0000256" key="1">
    <source>
        <dbReference type="ARBA" id="ARBA00023015"/>
    </source>
</evidence>
<dbReference type="Pfam" id="PF00392">
    <property type="entry name" value="GntR"/>
    <property type="match status" value="1"/>
</dbReference>
<dbReference type="Proteomes" id="UP000294830">
    <property type="component" value="Unassembled WGS sequence"/>
</dbReference>
<dbReference type="SMART" id="SM00345">
    <property type="entry name" value="HTH_GNTR"/>
    <property type="match status" value="1"/>
</dbReference>